<dbReference type="Gene3D" id="3.40.50.720">
    <property type="entry name" value="NAD(P)-binding Rossmann-like Domain"/>
    <property type="match status" value="1"/>
</dbReference>
<evidence type="ECO:0000313" key="5">
    <source>
        <dbReference type="Proteomes" id="UP000054709"/>
    </source>
</evidence>
<dbReference type="RefSeq" id="WP_060626620.1">
    <property type="nucleotide sequence ID" value="NZ_LCZJ02000054.1"/>
</dbReference>
<dbReference type="AlphaFoldDB" id="A0A0W1AQE6"/>
<organism evidence="4 5">
    <name type="scientific">Paenibacillus etheri</name>
    <dbReference type="NCBI Taxonomy" id="1306852"/>
    <lineage>
        <taxon>Bacteria</taxon>
        <taxon>Bacillati</taxon>
        <taxon>Bacillota</taxon>
        <taxon>Bacilli</taxon>
        <taxon>Bacillales</taxon>
        <taxon>Paenibacillaceae</taxon>
        <taxon>Paenibacillus</taxon>
    </lineage>
</organism>
<reference evidence="4 5" key="1">
    <citation type="journal article" date="2015" name="Int. Biodeterior. Biodegradation">
        <title>Physiological and genetic screening methods for the isolation of methyl tert-butyl ether-degrading bacteria for bioremediation purposes.</title>
        <authorList>
            <person name="Guisado I.M."/>
            <person name="Purswani J."/>
            <person name="Gonzalez Lopez J."/>
            <person name="Pozo C."/>
        </authorList>
    </citation>
    <scope>NUCLEOTIDE SEQUENCE [LARGE SCALE GENOMIC DNA]</scope>
    <source>
        <strain evidence="4 5">SH7</strain>
    </source>
</reference>
<gene>
    <name evidence="4" type="ORF">UQ64_01580</name>
</gene>
<sequence length="357" mass="39639">MNRPIRFGIIGSGWRAEIYLKLAHLLPQQFQVSGVLIRNPAKYQPLIDKWNLTVYNSMERLAAESDFVVLAVSKSAAASLLLELTALQIPVLAETPTASTPAEYELLRSSALDFPLIQVAEQYPLLPHHQARTAYIQTGHLGEVGHVQVSVAHGYHGISLIRKWLSITDTACEITARRLEVPIMDFSYRGREAEDDLKTEQQDIAIMVFPSGKSAVLDFTRSQYFSPLRTNRVLIRGSHGEIRDNEIIRRLGTEETEYMNINRIQGGQEGSLESLSLHELRAGQLSLFKNPFHPSPLSDEEIGIGQALLNMSSFLHTGTSAYSLADALTDIRLSFAVDEATALGSTITLQDEIRSAK</sequence>
<dbReference type="SUPFAM" id="SSF51735">
    <property type="entry name" value="NAD(P)-binding Rossmann-fold domains"/>
    <property type="match status" value="1"/>
</dbReference>
<comment type="similarity">
    <text evidence="1">Belongs to the Gfo/Idh/MocA family.</text>
</comment>
<comment type="caution">
    <text evidence="4">The sequence shown here is derived from an EMBL/GenBank/DDBJ whole genome shotgun (WGS) entry which is preliminary data.</text>
</comment>
<keyword evidence="5" id="KW-1185">Reference proteome</keyword>
<dbReference type="GO" id="GO:0000166">
    <property type="term" value="F:nucleotide binding"/>
    <property type="evidence" value="ECO:0007669"/>
    <property type="project" value="InterPro"/>
</dbReference>
<dbReference type="InterPro" id="IPR051317">
    <property type="entry name" value="Gfo/Idh/MocA_oxidoreduct"/>
</dbReference>
<accession>A0A0W1AQE6</accession>
<proteinExistence type="inferred from homology"/>
<protein>
    <recommendedName>
        <fullName evidence="3">Gfo/Idh/MocA-like oxidoreductase N-terminal domain-containing protein</fullName>
    </recommendedName>
</protein>
<dbReference type="EMBL" id="LCZJ02000054">
    <property type="protein sequence ID" value="KTD83561.1"/>
    <property type="molecule type" value="Genomic_DNA"/>
</dbReference>
<dbReference type="Proteomes" id="UP000054709">
    <property type="component" value="Unassembled WGS sequence"/>
</dbReference>
<dbReference type="Pfam" id="PF01408">
    <property type="entry name" value="GFO_IDH_MocA"/>
    <property type="match status" value="1"/>
</dbReference>
<name>A0A0W1AQE6_9BACL</name>
<dbReference type="PANTHER" id="PTHR43708">
    <property type="entry name" value="CONSERVED EXPRESSED OXIDOREDUCTASE (EUROFUNG)"/>
    <property type="match status" value="1"/>
</dbReference>
<evidence type="ECO:0000313" key="4">
    <source>
        <dbReference type="EMBL" id="KTD83561.1"/>
    </source>
</evidence>
<dbReference type="InterPro" id="IPR000683">
    <property type="entry name" value="Gfo/Idh/MocA-like_OxRdtase_N"/>
</dbReference>
<evidence type="ECO:0000256" key="1">
    <source>
        <dbReference type="ARBA" id="ARBA00010928"/>
    </source>
</evidence>
<feature type="domain" description="Gfo/Idh/MocA-like oxidoreductase N-terminal" evidence="3">
    <location>
        <begin position="5"/>
        <end position="105"/>
    </location>
</feature>
<dbReference type="GO" id="GO:0016491">
    <property type="term" value="F:oxidoreductase activity"/>
    <property type="evidence" value="ECO:0007669"/>
    <property type="project" value="UniProtKB-KW"/>
</dbReference>
<keyword evidence="2" id="KW-0560">Oxidoreductase</keyword>
<evidence type="ECO:0000256" key="2">
    <source>
        <dbReference type="ARBA" id="ARBA00023002"/>
    </source>
</evidence>
<dbReference type="Gene3D" id="3.30.360.10">
    <property type="entry name" value="Dihydrodipicolinate Reductase, domain 2"/>
    <property type="match status" value="1"/>
</dbReference>
<dbReference type="InterPro" id="IPR036291">
    <property type="entry name" value="NAD(P)-bd_dom_sf"/>
</dbReference>
<evidence type="ECO:0000259" key="3">
    <source>
        <dbReference type="Pfam" id="PF01408"/>
    </source>
</evidence>
<dbReference type="PANTHER" id="PTHR43708:SF5">
    <property type="entry name" value="CONSERVED EXPRESSED OXIDOREDUCTASE (EUROFUNG)-RELATED"/>
    <property type="match status" value="1"/>
</dbReference>
<dbReference type="OrthoDB" id="9772350at2"/>